<keyword evidence="2" id="KW-0472">Membrane</keyword>
<evidence type="ECO:0000256" key="2">
    <source>
        <dbReference type="SAM" id="Phobius"/>
    </source>
</evidence>
<evidence type="ECO:0000313" key="3">
    <source>
        <dbReference type="EMBL" id="CAE7377165.1"/>
    </source>
</evidence>
<protein>
    <submittedName>
        <fullName evidence="3">KEA2 protein</fullName>
    </submittedName>
</protein>
<evidence type="ECO:0000256" key="1">
    <source>
        <dbReference type="SAM" id="MobiDB-lite"/>
    </source>
</evidence>
<feature type="transmembrane region" description="Helical" evidence="2">
    <location>
        <begin position="316"/>
        <end position="342"/>
    </location>
</feature>
<comment type="caution">
    <text evidence="3">The sequence shown here is derived from an EMBL/GenBank/DDBJ whole genome shotgun (WGS) entry which is preliminary data.</text>
</comment>
<gene>
    <name evidence="3" type="primary">KEA2</name>
    <name evidence="3" type="ORF">SPIL2461_LOCUS9166</name>
</gene>
<sequence length="632" mass="71223">MGSCGRGLRSRFRSCGPVFLLLSQVPALRCRNERGPEHHFELLVQVFVKHCQVTRAQFNPDCLPPHVRDYSDVGTVGEDPPYIYLQWMLAETCGIHMAEFKTQFATLPQVLSRGMKSVFLNFFVYVIGNFLAVGAMSIFYVAPPGRRCWGLFRVGSLGYKRIIGPLYYILLVLAVWIAVGLTYRFFTELHAFRKLVSQQLDEEGTWPVEGGGSVKLPRPSVACAYVFELRWVTYRHCFDILVLMTFTSVDLLVCLLELSWTCLTACFAYCRCCCCFLCKGCCNICAWMACNCVAAICCLIPVGALFVYIVSGLVGATIVCTVLLAMASAVLVSVSLCLRYVLAALTGCFCKPLPPASWTDQAMLLHPLPPGSPYFTTAMVVREPINDEERESDLRLVEATPFASKFDVEEAYMTSDYTLWENHLGMPWHSLNYAFPAWYAMTFIPSLLMTAVALAFLRSNEILFAKSMAESDLAWLPVGPMSTWPYHWVLLQAVFEGITHGFHGIFVDVPVSLVTEPRMVLHRVWHVAEQGVEMTNLFKADRQKLTAEPLHDGQFEGNFDDFETTVLLLRFVLTMLFSCLRLAAIIARTPDDPEPEDEEQEQVEEEEYEEESSDSDGHCAAFMSKKSHRTLR</sequence>
<name>A0A812PUQ0_SYMPI</name>
<organism evidence="3 4">
    <name type="scientific">Symbiodinium pilosum</name>
    <name type="common">Dinoflagellate</name>
    <dbReference type="NCBI Taxonomy" id="2952"/>
    <lineage>
        <taxon>Eukaryota</taxon>
        <taxon>Sar</taxon>
        <taxon>Alveolata</taxon>
        <taxon>Dinophyceae</taxon>
        <taxon>Suessiales</taxon>
        <taxon>Symbiodiniaceae</taxon>
        <taxon>Symbiodinium</taxon>
    </lineage>
</organism>
<accession>A0A812PUQ0</accession>
<keyword evidence="2" id="KW-0812">Transmembrane</keyword>
<dbReference type="AlphaFoldDB" id="A0A812PUQ0"/>
<feature type="region of interest" description="Disordered" evidence="1">
    <location>
        <begin position="590"/>
        <end position="632"/>
    </location>
</feature>
<keyword evidence="4" id="KW-1185">Reference proteome</keyword>
<dbReference type="EMBL" id="CAJNIZ010015736">
    <property type="protein sequence ID" value="CAE7377165.1"/>
    <property type="molecule type" value="Genomic_DNA"/>
</dbReference>
<keyword evidence="2" id="KW-1133">Transmembrane helix</keyword>
<feature type="transmembrane region" description="Helical" evidence="2">
    <location>
        <begin position="162"/>
        <end position="186"/>
    </location>
</feature>
<feature type="transmembrane region" description="Helical" evidence="2">
    <location>
        <begin position="118"/>
        <end position="142"/>
    </location>
</feature>
<feature type="transmembrane region" description="Helical" evidence="2">
    <location>
        <begin position="437"/>
        <end position="457"/>
    </location>
</feature>
<proteinExistence type="predicted"/>
<feature type="transmembrane region" description="Helical" evidence="2">
    <location>
        <begin position="286"/>
        <end position="310"/>
    </location>
</feature>
<dbReference type="OrthoDB" id="440633at2759"/>
<feature type="compositionally biased region" description="Acidic residues" evidence="1">
    <location>
        <begin position="592"/>
        <end position="614"/>
    </location>
</feature>
<reference evidence="3" key="1">
    <citation type="submission" date="2021-02" db="EMBL/GenBank/DDBJ databases">
        <authorList>
            <person name="Dougan E. K."/>
            <person name="Rhodes N."/>
            <person name="Thang M."/>
            <person name="Chan C."/>
        </authorList>
    </citation>
    <scope>NUCLEOTIDE SEQUENCE</scope>
</reference>
<evidence type="ECO:0000313" key="4">
    <source>
        <dbReference type="Proteomes" id="UP000649617"/>
    </source>
</evidence>
<dbReference type="Proteomes" id="UP000649617">
    <property type="component" value="Unassembled WGS sequence"/>
</dbReference>